<evidence type="ECO:0000313" key="1">
    <source>
        <dbReference type="EMBL" id="KAG9451122.1"/>
    </source>
</evidence>
<dbReference type="Proteomes" id="UP000825729">
    <property type="component" value="Unassembled WGS sequence"/>
</dbReference>
<gene>
    <name evidence="1" type="ORF">H6P81_011087</name>
</gene>
<reference evidence="1 2" key="1">
    <citation type="submission" date="2021-07" db="EMBL/GenBank/DDBJ databases">
        <title>The Aristolochia fimbriata genome: insights into angiosperm evolution, floral development and chemical biosynthesis.</title>
        <authorList>
            <person name="Jiao Y."/>
        </authorList>
    </citation>
    <scope>NUCLEOTIDE SEQUENCE [LARGE SCALE GENOMIC DNA]</scope>
    <source>
        <strain evidence="1">IBCAS-2021</strain>
        <tissue evidence="1">Leaf</tissue>
    </source>
</reference>
<dbReference type="InterPro" id="IPR039349">
    <property type="entry name" value="PRIN2"/>
</dbReference>
<dbReference type="PANTHER" id="PTHR35987:SF3">
    <property type="entry name" value="PROTEIN PLASTID REDOX INSENSITIVE 2-LIKE ISOFORM X1"/>
    <property type="match status" value="1"/>
</dbReference>
<organism evidence="1 2">
    <name type="scientific">Aristolochia fimbriata</name>
    <name type="common">White veined hardy Dutchman's pipe vine</name>
    <dbReference type="NCBI Taxonomy" id="158543"/>
    <lineage>
        <taxon>Eukaryota</taxon>
        <taxon>Viridiplantae</taxon>
        <taxon>Streptophyta</taxon>
        <taxon>Embryophyta</taxon>
        <taxon>Tracheophyta</taxon>
        <taxon>Spermatophyta</taxon>
        <taxon>Magnoliopsida</taxon>
        <taxon>Magnoliidae</taxon>
        <taxon>Piperales</taxon>
        <taxon>Aristolochiaceae</taxon>
        <taxon>Aristolochia</taxon>
    </lineage>
</organism>
<evidence type="ECO:0000313" key="2">
    <source>
        <dbReference type="Proteomes" id="UP000825729"/>
    </source>
</evidence>
<comment type="caution">
    <text evidence="1">The sequence shown here is derived from an EMBL/GenBank/DDBJ whole genome shotgun (WGS) entry which is preliminary data.</text>
</comment>
<dbReference type="PANTHER" id="PTHR35987">
    <property type="entry name" value="PROTEIN PLASTID REDOX INSENSITIVE 2, CHLOROPLASTIC-RELATED"/>
    <property type="match status" value="1"/>
</dbReference>
<dbReference type="AlphaFoldDB" id="A0AAV7EU07"/>
<name>A0AAV7EU07_ARIFI</name>
<protein>
    <submittedName>
        <fullName evidence="1">Uncharacterized protein</fullName>
    </submittedName>
</protein>
<sequence>MSVLVPALSLMLPCRHGSSKIDAADALIPTCRTRVTRKTSRVSRCPPSARPERTNPVLQRASLRQQIYTYPDPIPEFAVAETRKFRIELLKRLSKYKDFGGDVNAVVDICAEIFSSFLHKEYGGPGTLVVEPFTDMLLALKDKKLPGAPVAARTALLWAQNHVDRDWEAWTSSPPR</sequence>
<proteinExistence type="predicted"/>
<dbReference type="GO" id="GO:0010468">
    <property type="term" value="P:regulation of gene expression"/>
    <property type="evidence" value="ECO:0007669"/>
    <property type="project" value="InterPro"/>
</dbReference>
<accession>A0AAV7EU07</accession>
<keyword evidence="2" id="KW-1185">Reference proteome</keyword>
<dbReference type="EMBL" id="JAINDJ010000004">
    <property type="protein sequence ID" value="KAG9451122.1"/>
    <property type="molecule type" value="Genomic_DNA"/>
</dbReference>